<evidence type="ECO:0000256" key="8">
    <source>
        <dbReference type="ARBA" id="ARBA00023136"/>
    </source>
</evidence>
<dbReference type="Proteomes" id="UP001168435">
    <property type="component" value="Unassembled WGS sequence"/>
</dbReference>
<evidence type="ECO:0000256" key="4">
    <source>
        <dbReference type="ARBA" id="ARBA00022475"/>
    </source>
</evidence>
<dbReference type="Gene3D" id="3.30.70.3040">
    <property type="match status" value="1"/>
</dbReference>
<keyword evidence="5 10" id="KW-0132">Cell division</keyword>
<dbReference type="Pfam" id="PF18075">
    <property type="entry name" value="FtsX_ECD"/>
    <property type="match status" value="1"/>
</dbReference>
<comment type="caution">
    <text evidence="15">The sequence shown here is derived from an EMBL/GenBank/DDBJ whole genome shotgun (WGS) entry which is preliminary data.</text>
</comment>
<dbReference type="GO" id="GO:0005886">
    <property type="term" value="C:plasma membrane"/>
    <property type="evidence" value="ECO:0007669"/>
    <property type="project" value="UniProtKB-SubCell"/>
</dbReference>
<dbReference type="InterPro" id="IPR003838">
    <property type="entry name" value="ABC3_permease_C"/>
</dbReference>
<organism evidence="15 17">
    <name type="scientific">Collinsella ihumii</name>
    <dbReference type="NCBI Taxonomy" id="1720204"/>
    <lineage>
        <taxon>Bacteria</taxon>
        <taxon>Bacillati</taxon>
        <taxon>Actinomycetota</taxon>
        <taxon>Coriobacteriia</taxon>
        <taxon>Coriobacteriales</taxon>
        <taxon>Coriobacteriaceae</taxon>
        <taxon>Collinsella</taxon>
    </lineage>
</organism>
<evidence type="ECO:0000313" key="17">
    <source>
        <dbReference type="Proteomes" id="UP001168505"/>
    </source>
</evidence>
<dbReference type="InterPro" id="IPR004513">
    <property type="entry name" value="FtsX"/>
</dbReference>
<evidence type="ECO:0000256" key="6">
    <source>
        <dbReference type="ARBA" id="ARBA00022692"/>
    </source>
</evidence>
<proteinExistence type="inferred from homology"/>
<dbReference type="EMBL" id="JAUEIR010000007">
    <property type="protein sequence ID" value="MDN0069757.1"/>
    <property type="molecule type" value="Genomic_DNA"/>
</dbReference>
<dbReference type="PANTHER" id="PTHR47755:SF1">
    <property type="entry name" value="CELL DIVISION PROTEIN FTSX"/>
    <property type="match status" value="1"/>
</dbReference>
<accession>A0AAW7K3I1</accession>
<comment type="subcellular location">
    <subcellularLocation>
        <location evidence="1">Cell membrane</location>
        <topology evidence="1">Multi-pass membrane protein</topology>
    </subcellularLocation>
</comment>
<dbReference type="AlphaFoldDB" id="A0AAW7K3I1"/>
<evidence type="ECO:0000256" key="11">
    <source>
        <dbReference type="SAM" id="Phobius"/>
    </source>
</evidence>
<name>A0AAW7K3I1_9ACTN</name>
<evidence type="ECO:0000259" key="12">
    <source>
        <dbReference type="Pfam" id="PF02687"/>
    </source>
</evidence>
<evidence type="ECO:0000256" key="9">
    <source>
        <dbReference type="ARBA" id="ARBA00023306"/>
    </source>
</evidence>
<dbReference type="InterPro" id="IPR058204">
    <property type="entry name" value="FtsX_firmicutes-type"/>
</dbReference>
<evidence type="ECO:0000313" key="15">
    <source>
        <dbReference type="EMBL" id="MDN0069757.1"/>
    </source>
</evidence>
<keyword evidence="9 10" id="KW-0131">Cell cycle</keyword>
<feature type="transmembrane region" description="Helical" evidence="11">
    <location>
        <begin position="286"/>
        <end position="309"/>
    </location>
</feature>
<feature type="domain" description="FtsX extracellular" evidence="13">
    <location>
        <begin position="59"/>
        <end position="146"/>
    </location>
</feature>
<keyword evidence="4 10" id="KW-1003">Cell membrane</keyword>
<gene>
    <name evidence="15" type="primary">ftsX</name>
    <name evidence="14" type="ORF">QVN30_07570</name>
    <name evidence="15" type="ORF">QVN40_08625</name>
</gene>
<comment type="similarity">
    <text evidence="2 10">Belongs to the ABC-4 integral membrane protein family. FtsX subfamily.</text>
</comment>
<evidence type="ECO:0000313" key="14">
    <source>
        <dbReference type="EMBL" id="MDN0064165.1"/>
    </source>
</evidence>
<dbReference type="Pfam" id="PF02687">
    <property type="entry name" value="FtsX"/>
    <property type="match status" value="1"/>
</dbReference>
<dbReference type="RefSeq" id="WP_066834645.1">
    <property type="nucleotide sequence ID" value="NZ_CABKVW010000015.1"/>
</dbReference>
<feature type="transmembrane region" description="Helical" evidence="11">
    <location>
        <begin position="21"/>
        <end position="43"/>
    </location>
</feature>
<dbReference type="InterPro" id="IPR040690">
    <property type="entry name" value="FtsX_ECD"/>
</dbReference>
<evidence type="ECO:0000259" key="13">
    <source>
        <dbReference type="Pfam" id="PF18075"/>
    </source>
</evidence>
<sequence>MAPSNFGYSLREAGSHFARNLGTSIGAVITIFLSLFIIGLFILGSAVVNSMIGSVEDQVKINAFISDDATDEQIQAFYDKLTSWENVKSVQFKTKEDALADYTSNISNNADMTLGALDGENPLPRSFVIEMYEPSQVEETAERIKADTDFRQIVDDDNPDVDDVEADVNAGVLYGQEEVSVLFQMTAYIRVAVVVLVGLLTFISFIFINNTIRLSITARRREIAIMRLVGASNSFIRGPFLTEGVLQALLGSLLTIGALELCRNFGMPMIQSVVSFLTINIPLRMYLFTYAALVLIGIVIGLFGSAIAMRRYLKV</sequence>
<evidence type="ECO:0000256" key="2">
    <source>
        <dbReference type="ARBA" id="ARBA00007379"/>
    </source>
</evidence>
<evidence type="ECO:0000256" key="7">
    <source>
        <dbReference type="ARBA" id="ARBA00022989"/>
    </source>
</evidence>
<dbReference type="PANTHER" id="PTHR47755">
    <property type="entry name" value="CELL DIVISION PROTEIN FTSX"/>
    <property type="match status" value="1"/>
</dbReference>
<reference evidence="15" key="2">
    <citation type="submission" date="2023-08" db="EMBL/GenBank/DDBJ databases">
        <title>Identification and characterization of horizontal gene transfer across gut microbiota members of farm animals based on homology search.</title>
        <authorList>
            <person name="Schwarzerova J."/>
            <person name="Nykrynova M."/>
            <person name="Jureckova K."/>
            <person name="Cejkova D."/>
            <person name="Rychlik I."/>
        </authorList>
    </citation>
    <scope>NUCLEOTIDE SEQUENCE</scope>
    <source>
        <strain evidence="15">15_COKtk</strain>
        <strain evidence="14">176_SSukc20</strain>
    </source>
</reference>
<dbReference type="EMBL" id="JAUEIQ010000007">
    <property type="protein sequence ID" value="MDN0064165.1"/>
    <property type="molecule type" value="Genomic_DNA"/>
</dbReference>
<dbReference type="GO" id="GO:0051301">
    <property type="term" value="P:cell division"/>
    <property type="evidence" value="ECO:0007669"/>
    <property type="project" value="UniProtKB-KW"/>
</dbReference>
<keyword evidence="7 11" id="KW-1133">Transmembrane helix</keyword>
<evidence type="ECO:0000256" key="1">
    <source>
        <dbReference type="ARBA" id="ARBA00004651"/>
    </source>
</evidence>
<feature type="domain" description="ABC3 transporter permease C-terminal" evidence="12">
    <location>
        <begin position="195"/>
        <end position="314"/>
    </location>
</feature>
<protein>
    <recommendedName>
        <fullName evidence="3 10">Cell division protein FtsX</fullName>
    </recommendedName>
</protein>
<reference evidence="15" key="1">
    <citation type="submission" date="2023-06" db="EMBL/GenBank/DDBJ databases">
        <authorList>
            <person name="Zeman M."/>
            <person name="Kubasova T."/>
            <person name="Jahodarova E."/>
            <person name="Nykrynova M."/>
            <person name="Rychlik I."/>
        </authorList>
    </citation>
    <scope>NUCLEOTIDE SEQUENCE</scope>
    <source>
        <strain evidence="15">15_COKtk</strain>
        <strain evidence="14">176_SSukc20</strain>
    </source>
</reference>
<dbReference type="PIRSF" id="PIRSF003097">
    <property type="entry name" value="FtsX"/>
    <property type="match status" value="1"/>
</dbReference>
<keyword evidence="6 11" id="KW-0812">Transmembrane</keyword>
<dbReference type="Proteomes" id="UP001168505">
    <property type="component" value="Unassembled WGS sequence"/>
</dbReference>
<feature type="transmembrane region" description="Helical" evidence="11">
    <location>
        <begin position="187"/>
        <end position="212"/>
    </location>
</feature>
<dbReference type="NCBIfam" id="NF038347">
    <property type="entry name" value="FtsX_Gpos"/>
    <property type="match status" value="1"/>
</dbReference>
<keyword evidence="8 10" id="KW-0472">Membrane</keyword>
<evidence type="ECO:0000313" key="16">
    <source>
        <dbReference type="Proteomes" id="UP001168435"/>
    </source>
</evidence>
<keyword evidence="16" id="KW-1185">Reference proteome</keyword>
<evidence type="ECO:0000256" key="3">
    <source>
        <dbReference type="ARBA" id="ARBA00021907"/>
    </source>
</evidence>
<evidence type="ECO:0000256" key="5">
    <source>
        <dbReference type="ARBA" id="ARBA00022618"/>
    </source>
</evidence>
<evidence type="ECO:0000256" key="10">
    <source>
        <dbReference type="PIRNR" id="PIRNR003097"/>
    </source>
</evidence>